<dbReference type="PANTHER" id="PTHR38681">
    <property type="entry name" value="RETROVIRUS-RELATED POL POLYPROTEIN FROM TRANSPOSON 412-LIKE PROTEIN-RELATED"/>
    <property type="match status" value="1"/>
</dbReference>
<dbReference type="PANTHER" id="PTHR38681:SF1">
    <property type="entry name" value="RETROVIRUS-RELATED POL POLYPROTEIN FROM TRANSPOSON 412-LIKE PROTEIN"/>
    <property type="match status" value="1"/>
</dbReference>
<gene>
    <name evidence="3" type="ORF">M514_07819</name>
</gene>
<protein>
    <recommendedName>
        <fullName evidence="2">Integrase catalytic domain-containing protein</fullName>
    </recommendedName>
</protein>
<organism evidence="3">
    <name type="scientific">Trichuris suis</name>
    <name type="common">pig whipworm</name>
    <dbReference type="NCBI Taxonomy" id="68888"/>
    <lineage>
        <taxon>Eukaryota</taxon>
        <taxon>Metazoa</taxon>
        <taxon>Ecdysozoa</taxon>
        <taxon>Nematoda</taxon>
        <taxon>Enoplea</taxon>
        <taxon>Dorylaimia</taxon>
        <taxon>Trichinellida</taxon>
        <taxon>Trichuridae</taxon>
        <taxon>Trichuris</taxon>
    </lineage>
</organism>
<dbReference type="FunFam" id="3.30.420.10:FF:000032">
    <property type="entry name" value="Retrovirus-related Pol polyprotein from transposon 297-like Protein"/>
    <property type="match status" value="1"/>
</dbReference>
<dbReference type="Gene3D" id="3.30.420.10">
    <property type="entry name" value="Ribonuclease H-like superfamily/Ribonuclease H"/>
    <property type="match status" value="1"/>
</dbReference>
<proteinExistence type="predicted"/>
<dbReference type="InterPro" id="IPR041588">
    <property type="entry name" value="Integrase_H2C2"/>
</dbReference>
<dbReference type="Pfam" id="PF17921">
    <property type="entry name" value="Integrase_H2C2"/>
    <property type="match status" value="1"/>
</dbReference>
<dbReference type="InterPro" id="IPR012337">
    <property type="entry name" value="RNaseH-like_sf"/>
</dbReference>
<dbReference type="Proteomes" id="UP000030758">
    <property type="component" value="Unassembled WGS sequence"/>
</dbReference>
<sequence length="381" mass="42368">MVHGLAHPSIRTTQKLIAAKFMWHGLGKQVSIWAKSCVPCQTSKIQRHIRAPLQNFNPPDRRFDHVHVDIVGPLPPSRGNTHLLTIVDRFTRWPEAIPLSDTSTLSCGRAFIAHWVSRFGAPVRISSDRGAQFTSDLWSAMAKLLGTELHRTTAYHPQANGLVERFHRHLMARLTGPDWTDELPWVLLGIRTTPKQDLTTSSAELVYGAPLAVPGDFIPAARGQPEPASLLKRLREKVGKLAPIPTSRHGATITHVPPDLHDSPYVFLHRDAHRTPLQKPYEDPFKVLHDDQATFVIDLGGSPERVSVDRLKPAHLDFDQPVHPARHRRRGRPPSRSLPPAGQPPGAQQARDTYTRAGRLVRKPWFLRHSGSGGGLCGGPD</sequence>
<evidence type="ECO:0000313" key="3">
    <source>
        <dbReference type="EMBL" id="KFD64696.1"/>
    </source>
</evidence>
<dbReference type="SUPFAM" id="SSF53098">
    <property type="entry name" value="Ribonuclease H-like"/>
    <property type="match status" value="1"/>
</dbReference>
<accession>A0A085N5F0</accession>
<reference evidence="3" key="1">
    <citation type="journal article" date="2014" name="Nat. Genet.">
        <title>Genome and transcriptome of the porcine whipworm Trichuris suis.</title>
        <authorList>
            <person name="Jex A.R."/>
            <person name="Nejsum P."/>
            <person name="Schwarz E.M."/>
            <person name="Hu L."/>
            <person name="Young N.D."/>
            <person name="Hall R.S."/>
            <person name="Korhonen P.K."/>
            <person name="Liao S."/>
            <person name="Thamsborg S."/>
            <person name="Xia J."/>
            <person name="Xu P."/>
            <person name="Wang S."/>
            <person name="Scheerlinck J.P."/>
            <person name="Hofmann A."/>
            <person name="Sternberg P.W."/>
            <person name="Wang J."/>
            <person name="Gasser R.B."/>
        </authorList>
    </citation>
    <scope>NUCLEOTIDE SEQUENCE [LARGE SCALE GENOMIC DNA]</scope>
    <source>
        <strain evidence="3">DCEP-RM93F</strain>
    </source>
</reference>
<dbReference type="AlphaFoldDB" id="A0A085N5F0"/>
<feature type="region of interest" description="Disordered" evidence="1">
    <location>
        <begin position="314"/>
        <end position="355"/>
    </location>
</feature>
<dbReference type="InterPro" id="IPR036397">
    <property type="entry name" value="RNaseH_sf"/>
</dbReference>
<dbReference type="EMBL" id="KL367552">
    <property type="protein sequence ID" value="KFD64696.1"/>
    <property type="molecule type" value="Genomic_DNA"/>
</dbReference>
<evidence type="ECO:0000259" key="2">
    <source>
        <dbReference type="PROSITE" id="PS50994"/>
    </source>
</evidence>
<evidence type="ECO:0000256" key="1">
    <source>
        <dbReference type="SAM" id="MobiDB-lite"/>
    </source>
</evidence>
<feature type="domain" description="Integrase catalytic" evidence="2">
    <location>
        <begin position="54"/>
        <end position="235"/>
    </location>
</feature>
<feature type="compositionally biased region" description="Basic residues" evidence="1">
    <location>
        <begin position="324"/>
        <end position="333"/>
    </location>
</feature>
<dbReference type="GO" id="GO:0003676">
    <property type="term" value="F:nucleic acid binding"/>
    <property type="evidence" value="ECO:0007669"/>
    <property type="project" value="InterPro"/>
</dbReference>
<feature type="compositionally biased region" description="Low complexity" evidence="1">
    <location>
        <begin position="334"/>
        <end position="350"/>
    </location>
</feature>
<dbReference type="Pfam" id="PF00665">
    <property type="entry name" value="rve"/>
    <property type="match status" value="1"/>
</dbReference>
<name>A0A085N5F0_9BILA</name>
<dbReference type="PROSITE" id="PS50994">
    <property type="entry name" value="INTEGRASE"/>
    <property type="match status" value="1"/>
</dbReference>
<dbReference type="GO" id="GO:0015074">
    <property type="term" value="P:DNA integration"/>
    <property type="evidence" value="ECO:0007669"/>
    <property type="project" value="InterPro"/>
</dbReference>
<dbReference type="Gene3D" id="1.10.340.70">
    <property type="match status" value="1"/>
</dbReference>
<dbReference type="InterPro" id="IPR001584">
    <property type="entry name" value="Integrase_cat-core"/>
</dbReference>